<dbReference type="PANTHER" id="PTHR32227">
    <property type="entry name" value="GLUCAN ENDO-1,3-BETA-GLUCOSIDASE BG1-RELATED-RELATED"/>
    <property type="match status" value="1"/>
</dbReference>
<dbReference type="PaxDb" id="3218-PP1S334_43V6.1"/>
<organism evidence="6">
    <name type="scientific">Physcomitrium patens</name>
    <name type="common">Spreading-leaved earth moss</name>
    <name type="synonym">Physcomitrella patens</name>
    <dbReference type="NCBI Taxonomy" id="3218"/>
    <lineage>
        <taxon>Eukaryota</taxon>
        <taxon>Viridiplantae</taxon>
        <taxon>Streptophyta</taxon>
        <taxon>Embryophyta</taxon>
        <taxon>Bryophyta</taxon>
        <taxon>Bryophytina</taxon>
        <taxon>Bryopsida</taxon>
        <taxon>Funariidae</taxon>
        <taxon>Funariales</taxon>
        <taxon>Funariaceae</taxon>
        <taxon>Physcomitrium</taxon>
    </lineage>
</organism>
<dbReference type="Gramene" id="Pp3c20_890V3.1">
    <property type="protein sequence ID" value="Pp3c20_890V3.1"/>
    <property type="gene ID" value="Pp3c20_890"/>
</dbReference>
<dbReference type="InterPro" id="IPR000490">
    <property type="entry name" value="Glyco_hydro_17"/>
</dbReference>
<dbReference type="FunFam" id="3.20.20.80:FF:000495">
    <property type="entry name" value="Putative glucan endo-13-beta-glucosidase BG1"/>
    <property type="match status" value="1"/>
</dbReference>
<evidence type="ECO:0000256" key="4">
    <source>
        <dbReference type="RuleBase" id="RU004335"/>
    </source>
</evidence>
<dbReference type="InterPro" id="IPR044965">
    <property type="entry name" value="Glyco_hydro_17_plant"/>
</dbReference>
<accession>A0A2K1ITH3</accession>
<evidence type="ECO:0008006" key="9">
    <source>
        <dbReference type="Google" id="ProtNLM"/>
    </source>
</evidence>
<keyword evidence="5" id="KW-0732">Signal</keyword>
<dbReference type="SUPFAM" id="SSF51445">
    <property type="entry name" value="(Trans)glycosidases"/>
    <property type="match status" value="1"/>
</dbReference>
<reference evidence="7" key="3">
    <citation type="submission" date="2020-12" db="UniProtKB">
        <authorList>
            <consortium name="EnsemblPlants"/>
        </authorList>
    </citation>
    <scope>IDENTIFICATION</scope>
</reference>
<keyword evidence="3" id="KW-0326">Glycosidase</keyword>
<dbReference type="InterPro" id="IPR017853">
    <property type="entry name" value="GH"/>
</dbReference>
<reference evidence="6 8" key="2">
    <citation type="journal article" date="2018" name="Plant J.">
        <title>The Physcomitrella patens chromosome-scale assembly reveals moss genome structure and evolution.</title>
        <authorList>
            <person name="Lang D."/>
            <person name="Ullrich K.K."/>
            <person name="Murat F."/>
            <person name="Fuchs J."/>
            <person name="Jenkins J."/>
            <person name="Haas F.B."/>
            <person name="Piednoel M."/>
            <person name="Gundlach H."/>
            <person name="Van Bel M."/>
            <person name="Meyberg R."/>
            <person name="Vives C."/>
            <person name="Morata J."/>
            <person name="Symeonidi A."/>
            <person name="Hiss M."/>
            <person name="Muchero W."/>
            <person name="Kamisugi Y."/>
            <person name="Saleh O."/>
            <person name="Blanc G."/>
            <person name="Decker E.L."/>
            <person name="van Gessel N."/>
            <person name="Grimwood J."/>
            <person name="Hayes R.D."/>
            <person name="Graham S.W."/>
            <person name="Gunter L.E."/>
            <person name="McDaniel S.F."/>
            <person name="Hoernstein S.N.W."/>
            <person name="Larsson A."/>
            <person name="Li F.W."/>
            <person name="Perroud P.F."/>
            <person name="Phillips J."/>
            <person name="Ranjan P."/>
            <person name="Rokshar D.S."/>
            <person name="Rothfels C.J."/>
            <person name="Schneider L."/>
            <person name="Shu S."/>
            <person name="Stevenson D.W."/>
            <person name="Thummler F."/>
            <person name="Tillich M."/>
            <person name="Villarreal Aguilar J.C."/>
            <person name="Widiez T."/>
            <person name="Wong G.K."/>
            <person name="Wymore A."/>
            <person name="Zhang Y."/>
            <person name="Zimmer A.D."/>
            <person name="Quatrano R.S."/>
            <person name="Mayer K.F.X."/>
            <person name="Goodstein D."/>
            <person name="Casacuberta J.M."/>
            <person name="Vandepoele K."/>
            <person name="Reski R."/>
            <person name="Cuming A.C."/>
            <person name="Tuskan G.A."/>
            <person name="Maumus F."/>
            <person name="Salse J."/>
            <person name="Schmutz J."/>
            <person name="Rensing S.A."/>
        </authorList>
    </citation>
    <scope>NUCLEOTIDE SEQUENCE [LARGE SCALE GENOMIC DNA]</scope>
    <source>
        <strain evidence="7 8">cv. Gransden 2004</strain>
    </source>
</reference>
<evidence type="ECO:0000313" key="8">
    <source>
        <dbReference type="Proteomes" id="UP000006727"/>
    </source>
</evidence>
<feature type="signal peptide" evidence="5">
    <location>
        <begin position="1"/>
        <end position="25"/>
    </location>
</feature>
<evidence type="ECO:0000256" key="2">
    <source>
        <dbReference type="ARBA" id="ARBA00022801"/>
    </source>
</evidence>
<dbReference type="Pfam" id="PF00332">
    <property type="entry name" value="Glyco_hydro_17"/>
    <property type="match status" value="1"/>
</dbReference>
<keyword evidence="2" id="KW-0378">Hydrolase</keyword>
<reference evidence="6 8" key="1">
    <citation type="journal article" date="2008" name="Science">
        <title>The Physcomitrella genome reveals evolutionary insights into the conquest of land by plants.</title>
        <authorList>
            <person name="Rensing S."/>
            <person name="Lang D."/>
            <person name="Zimmer A."/>
            <person name="Terry A."/>
            <person name="Salamov A."/>
            <person name="Shapiro H."/>
            <person name="Nishiyama T."/>
            <person name="Perroud P.-F."/>
            <person name="Lindquist E."/>
            <person name="Kamisugi Y."/>
            <person name="Tanahashi T."/>
            <person name="Sakakibara K."/>
            <person name="Fujita T."/>
            <person name="Oishi K."/>
            <person name="Shin-I T."/>
            <person name="Kuroki Y."/>
            <person name="Toyoda A."/>
            <person name="Suzuki Y."/>
            <person name="Hashimoto A."/>
            <person name="Yamaguchi K."/>
            <person name="Sugano A."/>
            <person name="Kohara Y."/>
            <person name="Fujiyama A."/>
            <person name="Anterola A."/>
            <person name="Aoki S."/>
            <person name="Ashton N."/>
            <person name="Barbazuk W.B."/>
            <person name="Barker E."/>
            <person name="Bennetzen J."/>
            <person name="Bezanilla M."/>
            <person name="Blankenship R."/>
            <person name="Cho S.H."/>
            <person name="Dutcher S."/>
            <person name="Estelle M."/>
            <person name="Fawcett J.A."/>
            <person name="Gundlach H."/>
            <person name="Hanada K."/>
            <person name="Heyl A."/>
            <person name="Hicks K.A."/>
            <person name="Hugh J."/>
            <person name="Lohr M."/>
            <person name="Mayer K."/>
            <person name="Melkozernov A."/>
            <person name="Murata T."/>
            <person name="Nelson D."/>
            <person name="Pils B."/>
            <person name="Prigge M."/>
            <person name="Reiss B."/>
            <person name="Renner T."/>
            <person name="Rombauts S."/>
            <person name="Rushton P."/>
            <person name="Sanderfoot A."/>
            <person name="Schween G."/>
            <person name="Shiu S.-H."/>
            <person name="Stueber K."/>
            <person name="Theodoulou F.L."/>
            <person name="Tu H."/>
            <person name="Van de Peer Y."/>
            <person name="Verrier P.J."/>
            <person name="Waters E."/>
            <person name="Wood A."/>
            <person name="Yang L."/>
            <person name="Cove D."/>
            <person name="Cuming A."/>
            <person name="Hasebe M."/>
            <person name="Lucas S."/>
            <person name="Mishler D.B."/>
            <person name="Reski R."/>
            <person name="Grigoriev I."/>
            <person name="Quatrano R.S."/>
            <person name="Boore J.L."/>
        </authorList>
    </citation>
    <scope>NUCLEOTIDE SEQUENCE [LARGE SCALE GENOMIC DNA]</scope>
    <source>
        <strain evidence="7 8">cv. Gransden 2004</strain>
    </source>
</reference>
<dbReference type="Proteomes" id="UP000006727">
    <property type="component" value="Chromosome 20"/>
</dbReference>
<name>A0A2K1ITH3_PHYPA</name>
<sequence>MATLGGIVFVAALIVVAMEPVLTASATIGIAIGVVGNDLPSRAVTNVRIYNADREMLTAFKNSSIIVTVAVPNYSVGTFASSPEAALNWINTNVKPFASNVSILLSAMQNTHASLVALSLNIKVTTPHASDATGFPPSEGKFPKPDAMKRILQFLKEKNSAFMLNVYPFFAYTLNAAIDRNYAVFNPNNKPVIDMGRTYTNLFDALVDTHRSAMATLGYPDFPLVIGESGWPSAGSNARGVNIQDAQTYNNNLVKHVLSNKGTPMRPNVRMPTYIFALFNENLKGGGIENNWGLYHPNMTPVYSINLSV</sequence>
<dbReference type="InParanoid" id="A0A2K1ITH3"/>
<evidence type="ECO:0000313" key="7">
    <source>
        <dbReference type="EnsemblPlants" id="Pp3c20_890V3.1"/>
    </source>
</evidence>
<keyword evidence="8" id="KW-1185">Reference proteome</keyword>
<dbReference type="Gene3D" id="3.20.20.80">
    <property type="entry name" value="Glycosidases"/>
    <property type="match status" value="1"/>
</dbReference>
<gene>
    <name evidence="6" type="ORF">PHYPA_024516</name>
</gene>
<dbReference type="GO" id="GO:0005975">
    <property type="term" value="P:carbohydrate metabolic process"/>
    <property type="evidence" value="ECO:0007669"/>
    <property type="project" value="InterPro"/>
</dbReference>
<evidence type="ECO:0000313" key="6">
    <source>
        <dbReference type="EMBL" id="PNR32574.1"/>
    </source>
</evidence>
<comment type="similarity">
    <text evidence="1 4">Belongs to the glycosyl hydrolase 17 family.</text>
</comment>
<dbReference type="AlphaFoldDB" id="A0A2K1ITH3"/>
<evidence type="ECO:0000256" key="3">
    <source>
        <dbReference type="ARBA" id="ARBA00023295"/>
    </source>
</evidence>
<dbReference type="EMBL" id="ABEU02000020">
    <property type="protein sequence ID" value="PNR32574.1"/>
    <property type="molecule type" value="Genomic_DNA"/>
</dbReference>
<protein>
    <recommendedName>
        <fullName evidence="9">Glucan endo-1,3-beta-D-glucosidase</fullName>
    </recommendedName>
</protein>
<dbReference type="EnsemblPlants" id="Pp3c20_890V3.1">
    <property type="protein sequence ID" value="Pp3c20_890V3.1"/>
    <property type="gene ID" value="Pp3c20_890"/>
</dbReference>
<evidence type="ECO:0000256" key="5">
    <source>
        <dbReference type="SAM" id="SignalP"/>
    </source>
</evidence>
<proteinExistence type="inferred from homology"/>
<dbReference type="GO" id="GO:0004553">
    <property type="term" value="F:hydrolase activity, hydrolyzing O-glycosyl compounds"/>
    <property type="evidence" value="ECO:0007669"/>
    <property type="project" value="InterPro"/>
</dbReference>
<evidence type="ECO:0000256" key="1">
    <source>
        <dbReference type="ARBA" id="ARBA00008773"/>
    </source>
</evidence>
<feature type="chain" id="PRO_5036318912" description="Glucan endo-1,3-beta-D-glucosidase" evidence="5">
    <location>
        <begin position="26"/>
        <end position="309"/>
    </location>
</feature>